<proteinExistence type="predicted"/>
<dbReference type="CDD" id="cd00130">
    <property type="entry name" value="PAS"/>
    <property type="match status" value="1"/>
</dbReference>
<keyword evidence="7" id="KW-0067">ATP-binding</keyword>
<evidence type="ECO:0000256" key="9">
    <source>
        <dbReference type="PROSITE-ProRule" id="PRU00169"/>
    </source>
</evidence>
<dbReference type="Gene3D" id="1.10.287.130">
    <property type="match status" value="2"/>
</dbReference>
<evidence type="ECO:0000256" key="2">
    <source>
        <dbReference type="ARBA" id="ARBA00012438"/>
    </source>
</evidence>
<dbReference type="InterPro" id="IPR003594">
    <property type="entry name" value="HATPase_dom"/>
</dbReference>
<dbReference type="EC" id="2.7.13.3" evidence="2"/>
<dbReference type="Proteomes" id="UP001319180">
    <property type="component" value="Unassembled WGS sequence"/>
</dbReference>
<dbReference type="CDD" id="cd16922">
    <property type="entry name" value="HATPase_EvgS-ArcB-TorS-like"/>
    <property type="match status" value="1"/>
</dbReference>
<dbReference type="PROSITE" id="PS50113">
    <property type="entry name" value="PAC"/>
    <property type="match status" value="1"/>
</dbReference>
<dbReference type="InterPro" id="IPR005467">
    <property type="entry name" value="His_kinase_dom"/>
</dbReference>
<comment type="catalytic activity">
    <reaction evidence="1">
        <text>ATP + protein L-histidine = ADP + protein N-phospho-L-histidine.</text>
        <dbReference type="EC" id="2.7.13.3"/>
    </reaction>
</comment>
<dbReference type="InterPro" id="IPR011006">
    <property type="entry name" value="CheY-like_superfamily"/>
</dbReference>
<dbReference type="InterPro" id="IPR001610">
    <property type="entry name" value="PAC"/>
</dbReference>
<dbReference type="SUPFAM" id="SSF55785">
    <property type="entry name" value="PYP-like sensor domain (PAS domain)"/>
    <property type="match status" value="3"/>
</dbReference>
<protein>
    <recommendedName>
        <fullName evidence="2">histidine kinase</fullName>
        <ecNumber evidence="2">2.7.13.3</ecNumber>
    </recommendedName>
</protein>
<dbReference type="SMART" id="SM00448">
    <property type="entry name" value="REC"/>
    <property type="match status" value="1"/>
</dbReference>
<dbReference type="PRINTS" id="PR00344">
    <property type="entry name" value="BCTRLSENSOR"/>
</dbReference>
<dbReference type="Gene3D" id="3.30.565.10">
    <property type="entry name" value="Histidine kinase-like ATPase, C-terminal domain"/>
    <property type="match status" value="2"/>
</dbReference>
<evidence type="ECO:0000256" key="1">
    <source>
        <dbReference type="ARBA" id="ARBA00000085"/>
    </source>
</evidence>
<dbReference type="GO" id="GO:0005524">
    <property type="term" value="F:ATP binding"/>
    <property type="evidence" value="ECO:0007669"/>
    <property type="project" value="UniProtKB-KW"/>
</dbReference>
<evidence type="ECO:0000256" key="3">
    <source>
        <dbReference type="ARBA" id="ARBA00022553"/>
    </source>
</evidence>
<dbReference type="SMART" id="SM00388">
    <property type="entry name" value="HisKA"/>
    <property type="match status" value="2"/>
</dbReference>
<dbReference type="InterPro" id="IPR001789">
    <property type="entry name" value="Sig_transdc_resp-reg_receiver"/>
</dbReference>
<dbReference type="FunFam" id="3.30.565.10:FF:000037">
    <property type="entry name" value="Hybrid sensor histidine kinase/response regulator"/>
    <property type="match status" value="1"/>
</dbReference>
<reference evidence="14 15" key="1">
    <citation type="submission" date="2021-05" db="EMBL/GenBank/DDBJ databases">
        <title>A Polyphasic approach of four new species of the genus Ohtaekwangia: Ohtaekwangia histidinii sp. nov., Ohtaekwangia cretensis sp. nov., Ohtaekwangia indiensis sp. nov., Ohtaekwangia reichenbachii sp. nov. from diverse environment.</title>
        <authorList>
            <person name="Octaviana S."/>
        </authorList>
    </citation>
    <scope>NUCLEOTIDE SEQUENCE [LARGE SCALE GENOMIC DNA]</scope>
    <source>
        <strain evidence="14 15">PWU37</strain>
    </source>
</reference>
<dbReference type="RefSeq" id="WP_254091312.1">
    <property type="nucleotide sequence ID" value="NZ_JAHESC010000022.1"/>
</dbReference>
<dbReference type="Gene3D" id="3.30.450.20">
    <property type="entry name" value="PAS domain"/>
    <property type="match status" value="4"/>
</dbReference>
<dbReference type="InterPro" id="IPR036890">
    <property type="entry name" value="HATPase_C_sf"/>
</dbReference>
<comment type="caution">
    <text evidence="14">The sequence shown here is derived from an EMBL/GenBank/DDBJ whole genome shotgun (WGS) entry which is preliminary data.</text>
</comment>
<evidence type="ECO:0000259" key="13">
    <source>
        <dbReference type="PROSITE" id="PS50113"/>
    </source>
</evidence>
<evidence type="ECO:0000259" key="11">
    <source>
        <dbReference type="PROSITE" id="PS50110"/>
    </source>
</evidence>
<dbReference type="Gene3D" id="3.40.50.2300">
    <property type="match status" value="1"/>
</dbReference>
<dbReference type="InterPro" id="IPR036097">
    <property type="entry name" value="HisK_dim/P_sf"/>
</dbReference>
<dbReference type="SUPFAM" id="SSF47384">
    <property type="entry name" value="Homodimeric domain of signal transducing histidine kinase"/>
    <property type="match status" value="2"/>
</dbReference>
<feature type="domain" description="Response regulatory" evidence="11">
    <location>
        <begin position="537"/>
        <end position="653"/>
    </location>
</feature>
<dbReference type="GO" id="GO:0000155">
    <property type="term" value="F:phosphorelay sensor kinase activity"/>
    <property type="evidence" value="ECO:0007669"/>
    <property type="project" value="InterPro"/>
</dbReference>
<dbReference type="NCBIfam" id="TIGR00229">
    <property type="entry name" value="sensory_box"/>
    <property type="match status" value="1"/>
</dbReference>
<dbReference type="EMBL" id="JAHESC010000022">
    <property type="protein sequence ID" value="MBT1688084.1"/>
    <property type="molecule type" value="Genomic_DNA"/>
</dbReference>
<dbReference type="SMART" id="SM00086">
    <property type="entry name" value="PAC"/>
    <property type="match status" value="1"/>
</dbReference>
<evidence type="ECO:0000313" key="14">
    <source>
        <dbReference type="EMBL" id="MBT1688084.1"/>
    </source>
</evidence>
<feature type="domain" description="Histidine kinase" evidence="10">
    <location>
        <begin position="1098"/>
        <end position="1325"/>
    </location>
</feature>
<dbReference type="SUPFAM" id="SSF52172">
    <property type="entry name" value="CheY-like"/>
    <property type="match status" value="1"/>
</dbReference>
<dbReference type="Pfam" id="PF00512">
    <property type="entry name" value="HisKA"/>
    <property type="match status" value="2"/>
</dbReference>
<dbReference type="PROSITE" id="PS50110">
    <property type="entry name" value="RESPONSE_REGULATORY"/>
    <property type="match status" value="1"/>
</dbReference>
<dbReference type="SMART" id="SM00091">
    <property type="entry name" value="PAS"/>
    <property type="match status" value="1"/>
</dbReference>
<evidence type="ECO:0000256" key="4">
    <source>
        <dbReference type="ARBA" id="ARBA00022679"/>
    </source>
</evidence>
<evidence type="ECO:0000313" key="15">
    <source>
        <dbReference type="Proteomes" id="UP001319180"/>
    </source>
</evidence>
<evidence type="ECO:0000256" key="5">
    <source>
        <dbReference type="ARBA" id="ARBA00022741"/>
    </source>
</evidence>
<dbReference type="Pfam" id="PF00072">
    <property type="entry name" value="Response_reg"/>
    <property type="match status" value="1"/>
</dbReference>
<dbReference type="InterPro" id="IPR013655">
    <property type="entry name" value="PAS_fold_3"/>
</dbReference>
<dbReference type="Pfam" id="PF02518">
    <property type="entry name" value="HATPase_c"/>
    <property type="match status" value="2"/>
</dbReference>
<keyword evidence="6" id="KW-0418">Kinase</keyword>
<dbReference type="InterPro" id="IPR000014">
    <property type="entry name" value="PAS"/>
</dbReference>
<evidence type="ECO:0000256" key="7">
    <source>
        <dbReference type="ARBA" id="ARBA00022840"/>
    </source>
</evidence>
<feature type="modified residue" description="4-aspartylphosphate" evidence="9">
    <location>
        <position position="586"/>
    </location>
</feature>
<gene>
    <name evidence="14" type="ORF">KK078_16055</name>
</gene>
<dbReference type="CDD" id="cd00082">
    <property type="entry name" value="HisKA"/>
    <property type="match status" value="2"/>
</dbReference>
<dbReference type="SMART" id="SM00387">
    <property type="entry name" value="HATPase_c"/>
    <property type="match status" value="2"/>
</dbReference>
<evidence type="ECO:0000259" key="12">
    <source>
        <dbReference type="PROSITE" id="PS50112"/>
    </source>
</evidence>
<dbReference type="PROSITE" id="PS50109">
    <property type="entry name" value="HIS_KIN"/>
    <property type="match status" value="2"/>
</dbReference>
<accession>A0AAP2GE72</accession>
<keyword evidence="3 9" id="KW-0597">Phosphoprotein</keyword>
<dbReference type="Pfam" id="PF08447">
    <property type="entry name" value="PAS_3"/>
    <property type="match status" value="1"/>
</dbReference>
<dbReference type="PANTHER" id="PTHR43547">
    <property type="entry name" value="TWO-COMPONENT HISTIDINE KINASE"/>
    <property type="match status" value="1"/>
</dbReference>
<organism evidence="14 15">
    <name type="scientific">Dawidia soli</name>
    <dbReference type="NCBI Taxonomy" id="2782352"/>
    <lineage>
        <taxon>Bacteria</taxon>
        <taxon>Pseudomonadati</taxon>
        <taxon>Bacteroidota</taxon>
        <taxon>Cytophagia</taxon>
        <taxon>Cytophagales</taxon>
        <taxon>Chryseotaleaceae</taxon>
        <taxon>Dawidia</taxon>
    </lineage>
</organism>
<keyword evidence="8" id="KW-0902">Two-component regulatory system</keyword>
<feature type="domain" description="Histidine kinase" evidence="10">
    <location>
        <begin position="272"/>
        <end position="489"/>
    </location>
</feature>
<dbReference type="PROSITE" id="PS50112">
    <property type="entry name" value="PAS"/>
    <property type="match status" value="1"/>
</dbReference>
<sequence>MEPTTYDPRTLHDQYALSIITPSETFTLLGPWHLDPEDGQPLREDLNRLPVSFDLLVALNGTHYLVHPEDLPAFQDVMARLREGKSTDYHCRIIHCSGYTRMLHGFGTVTGDTKPSLHTPRRKMARALRENQELLETVLHTSPLPLMTLRSVRNEQGIIIDFEYTMGNAASEQLTHRTLPGKRMLQEFPYTRAMGLFDDFVNTVETGLPLDREHFYNAEGFNNWYRWIAVRLHDGVCVTVEDVTSRRQSLQQKHELETMAAVEMARTAFFSNVSHEFRTPLTLLLNPLEEMLEQPGRFSAADAEKLQMAHRNARRLQKLVNTLLDLSRIEAGRAVAAYCPTNLSQFTADIAATFRPAMEKAGLAFTIDIPATDIAYYIDRDMWEKIVLNLLSNAFKFTSRGSVSITLRYTDDTAVLGVHDTGPGIAADLIPQIFERFGRIEGMPTRIEEGSGLGLALVKEMVVLHGGHIEVDSTPGQGTNFYITIPAGKDHLPPYRVQEREDNAPSSFADTAARWQPPSSEPVEIPRADTPEAVRPVVMLVEDHRDMRAYLTDLLKPYYNVLPAESGTRALTLLREGVIPDLVLADVMMPGLDGFQLMQAIHNSHEGSRIPVILLSAHASEKARLEGLQQGADDYLIKPFSPRELLARVKTRLELAQARTRSERQLKTVNHQLEQRILERSRALQESYELLSGIFEGVQVNLSFQKALRDGQGTVKDFILNIINPAFLRATGLTEQARGQHLSALFPDIRDHEIWHRMEEVLYTGKPQRFETRHSYTGTELWQDISLVKFGDGVISSSLPINERKRAEAALRYQKDLYKKSLDAIPHLVWVYDLKTGVTEFNDQWYSYTGLSPEQCAGFDHHTSDVFHPSQSLEIRHKWSGHIAAGKAYSGEMLVRNAAGEYRWHLDMTLPVTNEDGAIDMWIGTLTDVHEQFTSEKKLKESNDLLQTVFDTSIACIEVLECVYDQRYDIVDFTWKYYNRRTSVFLQRQDLLGKRLLQEYPVALKNGLFNRYISVARTGRPLEVELAPFPGANTWLHVMISKLDDGVVVIYHDITARKQAELRLTESEQELLDLNAMLRQKNYNLEMLHKELSHFAFVASHDLREPLRKIHTFADLLLEQEQHLSDKGKTWGQKIIGATTRMNALIDGVLSFSQTSTSQFNQKRLCNLAEILEASLQDMEESIRATQAQIEYDTLPLLYCNVLQLGQLFQSLIGNALKFRRPDAVPHIRISANFVEPDTAIHPAARPNQGYFAIHIADEGIGFDQRYADQLFKIFQRLHQSPEYDGTGMGLAICRKIMENHDGFITARGVEGQGALFTCYFPYQNEQL</sequence>
<dbReference type="InterPro" id="IPR000700">
    <property type="entry name" value="PAS-assoc_C"/>
</dbReference>
<name>A0AAP2GE72_9BACT</name>
<keyword evidence="4" id="KW-0808">Transferase</keyword>
<keyword evidence="15" id="KW-1185">Reference proteome</keyword>
<feature type="domain" description="PAC" evidence="13">
    <location>
        <begin position="889"/>
        <end position="941"/>
    </location>
</feature>
<dbReference type="InterPro" id="IPR004358">
    <property type="entry name" value="Sig_transdc_His_kin-like_C"/>
</dbReference>
<dbReference type="PANTHER" id="PTHR43547:SF2">
    <property type="entry name" value="HYBRID SIGNAL TRANSDUCTION HISTIDINE KINASE C"/>
    <property type="match status" value="1"/>
</dbReference>
<evidence type="ECO:0000256" key="6">
    <source>
        <dbReference type="ARBA" id="ARBA00022777"/>
    </source>
</evidence>
<evidence type="ECO:0000259" key="10">
    <source>
        <dbReference type="PROSITE" id="PS50109"/>
    </source>
</evidence>
<dbReference type="Pfam" id="PF13426">
    <property type="entry name" value="PAS_9"/>
    <property type="match status" value="1"/>
</dbReference>
<dbReference type="InterPro" id="IPR003661">
    <property type="entry name" value="HisK_dim/P_dom"/>
</dbReference>
<dbReference type="InterPro" id="IPR035965">
    <property type="entry name" value="PAS-like_dom_sf"/>
</dbReference>
<feature type="domain" description="PAS" evidence="12">
    <location>
        <begin position="814"/>
        <end position="870"/>
    </location>
</feature>
<evidence type="ECO:0000256" key="8">
    <source>
        <dbReference type="ARBA" id="ARBA00023012"/>
    </source>
</evidence>
<dbReference type="SUPFAM" id="SSF55874">
    <property type="entry name" value="ATPase domain of HSP90 chaperone/DNA topoisomerase II/histidine kinase"/>
    <property type="match status" value="2"/>
</dbReference>
<keyword evidence="5" id="KW-0547">Nucleotide-binding</keyword>